<reference evidence="1" key="2">
    <citation type="journal article" date="2015" name="Fish Shellfish Immunol.">
        <title>Early steps in the European eel (Anguilla anguilla)-Vibrio vulnificus interaction in the gills: Role of the RtxA13 toxin.</title>
        <authorList>
            <person name="Callol A."/>
            <person name="Pajuelo D."/>
            <person name="Ebbesson L."/>
            <person name="Teles M."/>
            <person name="MacKenzie S."/>
            <person name="Amaro C."/>
        </authorList>
    </citation>
    <scope>NUCLEOTIDE SEQUENCE</scope>
</reference>
<organism evidence="1">
    <name type="scientific">Anguilla anguilla</name>
    <name type="common">European freshwater eel</name>
    <name type="synonym">Muraena anguilla</name>
    <dbReference type="NCBI Taxonomy" id="7936"/>
    <lineage>
        <taxon>Eukaryota</taxon>
        <taxon>Metazoa</taxon>
        <taxon>Chordata</taxon>
        <taxon>Craniata</taxon>
        <taxon>Vertebrata</taxon>
        <taxon>Euteleostomi</taxon>
        <taxon>Actinopterygii</taxon>
        <taxon>Neopterygii</taxon>
        <taxon>Teleostei</taxon>
        <taxon>Anguilliformes</taxon>
        <taxon>Anguillidae</taxon>
        <taxon>Anguilla</taxon>
    </lineage>
</organism>
<dbReference type="EMBL" id="GBXM01069155">
    <property type="protein sequence ID" value="JAH39422.1"/>
    <property type="molecule type" value="Transcribed_RNA"/>
</dbReference>
<name>A0A0E9SDV9_ANGAN</name>
<reference evidence="1" key="1">
    <citation type="submission" date="2014-11" db="EMBL/GenBank/DDBJ databases">
        <authorList>
            <person name="Amaro Gonzalez C."/>
        </authorList>
    </citation>
    <scope>NUCLEOTIDE SEQUENCE</scope>
</reference>
<evidence type="ECO:0000313" key="1">
    <source>
        <dbReference type="EMBL" id="JAH39422.1"/>
    </source>
</evidence>
<sequence length="46" mass="5346">MGWANAQVPLHFSGIILRHYTFYLNSENKMCCGQPHLVEVFSLVFF</sequence>
<proteinExistence type="predicted"/>
<accession>A0A0E9SDV9</accession>
<protein>
    <submittedName>
        <fullName evidence="1">Uncharacterized protein</fullName>
    </submittedName>
</protein>
<dbReference type="AlphaFoldDB" id="A0A0E9SDV9"/>